<proteinExistence type="predicted"/>
<dbReference type="Gene3D" id="3.40.50.300">
    <property type="entry name" value="P-loop containing nucleotide triphosphate hydrolases"/>
    <property type="match status" value="1"/>
</dbReference>
<dbReference type="InterPro" id="IPR002182">
    <property type="entry name" value="NB-ARC"/>
</dbReference>
<evidence type="ECO:0000259" key="5">
    <source>
        <dbReference type="Pfam" id="PF00931"/>
    </source>
</evidence>
<keyword evidence="2" id="KW-0547">Nucleotide-binding</keyword>
<dbReference type="PANTHER" id="PTHR23155:SF1052">
    <property type="entry name" value="DISEASE RESISTANCE PROTEIN RPM1"/>
    <property type="match status" value="1"/>
</dbReference>
<accession>W9RCI4</accession>
<dbReference type="KEGG" id="mnt:21404016"/>
<dbReference type="FunFam" id="3.40.50.300:FF:001091">
    <property type="entry name" value="Probable disease resistance protein At1g61300"/>
    <property type="match status" value="1"/>
</dbReference>
<dbReference type="OrthoDB" id="598235at2759"/>
<dbReference type="InterPro" id="IPR036388">
    <property type="entry name" value="WH-like_DNA-bd_sf"/>
</dbReference>
<dbReference type="SUPFAM" id="SSF52540">
    <property type="entry name" value="P-loop containing nucleoside triphosphate hydrolases"/>
    <property type="match status" value="1"/>
</dbReference>
<dbReference type="Gene3D" id="3.80.10.10">
    <property type="entry name" value="Ribonuclease Inhibitor"/>
    <property type="match status" value="1"/>
</dbReference>
<dbReference type="Gene3D" id="1.10.10.10">
    <property type="entry name" value="Winged helix-like DNA-binding domain superfamily/Winged helix DNA-binding domain"/>
    <property type="match status" value="1"/>
</dbReference>
<evidence type="ECO:0000256" key="2">
    <source>
        <dbReference type="ARBA" id="ARBA00022741"/>
    </source>
</evidence>
<organism evidence="9 10">
    <name type="scientific">Morus notabilis</name>
    <dbReference type="NCBI Taxonomy" id="981085"/>
    <lineage>
        <taxon>Eukaryota</taxon>
        <taxon>Viridiplantae</taxon>
        <taxon>Streptophyta</taxon>
        <taxon>Embryophyta</taxon>
        <taxon>Tracheophyta</taxon>
        <taxon>Spermatophyta</taxon>
        <taxon>Magnoliopsida</taxon>
        <taxon>eudicotyledons</taxon>
        <taxon>Gunneridae</taxon>
        <taxon>Pentapetalae</taxon>
        <taxon>rosids</taxon>
        <taxon>fabids</taxon>
        <taxon>Rosales</taxon>
        <taxon>Moraceae</taxon>
        <taxon>Moreae</taxon>
        <taxon>Morus</taxon>
    </lineage>
</organism>
<dbReference type="Pfam" id="PF00931">
    <property type="entry name" value="NB-ARC"/>
    <property type="match status" value="1"/>
</dbReference>
<evidence type="ECO:0000259" key="7">
    <source>
        <dbReference type="Pfam" id="PF23559"/>
    </source>
</evidence>
<evidence type="ECO:0000256" key="4">
    <source>
        <dbReference type="SAM" id="Coils"/>
    </source>
</evidence>
<dbReference type="InterPro" id="IPR055414">
    <property type="entry name" value="LRR_R13L4/SHOC2-like"/>
</dbReference>
<dbReference type="Gene3D" id="1.20.5.4130">
    <property type="match status" value="1"/>
</dbReference>
<dbReference type="InterPro" id="IPR041118">
    <property type="entry name" value="Rx_N"/>
</dbReference>
<gene>
    <name evidence="9" type="ORF">L484_021152</name>
</gene>
<feature type="domain" description="Disease resistance protein winged helix" evidence="7">
    <location>
        <begin position="433"/>
        <end position="505"/>
    </location>
</feature>
<dbReference type="InterPro" id="IPR032675">
    <property type="entry name" value="LRR_dom_sf"/>
</dbReference>
<dbReference type="Gene3D" id="1.10.8.430">
    <property type="entry name" value="Helical domain of apoptotic protease-activating factors"/>
    <property type="match status" value="1"/>
</dbReference>
<dbReference type="Pfam" id="PF23598">
    <property type="entry name" value="LRR_14"/>
    <property type="match status" value="1"/>
</dbReference>
<dbReference type="GO" id="GO:0098542">
    <property type="term" value="P:defense response to other organism"/>
    <property type="evidence" value="ECO:0007669"/>
    <property type="project" value="TreeGrafter"/>
</dbReference>
<keyword evidence="10" id="KW-1185">Reference proteome</keyword>
<dbReference type="Proteomes" id="UP000030645">
    <property type="component" value="Unassembled WGS sequence"/>
</dbReference>
<dbReference type="PRINTS" id="PR00364">
    <property type="entry name" value="DISEASERSIST"/>
</dbReference>
<evidence type="ECO:0000256" key="3">
    <source>
        <dbReference type="ARBA" id="ARBA00022821"/>
    </source>
</evidence>
<keyword evidence="4" id="KW-0175">Coiled coil</keyword>
<evidence type="ECO:0000259" key="6">
    <source>
        <dbReference type="Pfam" id="PF18052"/>
    </source>
</evidence>
<evidence type="ECO:0000313" key="10">
    <source>
        <dbReference type="Proteomes" id="UP000030645"/>
    </source>
</evidence>
<dbReference type="Pfam" id="PF18052">
    <property type="entry name" value="Rx_N"/>
    <property type="match status" value="1"/>
</dbReference>
<dbReference type="PANTHER" id="PTHR23155">
    <property type="entry name" value="DISEASE RESISTANCE PROTEIN RP"/>
    <property type="match status" value="1"/>
</dbReference>
<dbReference type="InterPro" id="IPR044974">
    <property type="entry name" value="Disease_R_plants"/>
</dbReference>
<dbReference type="AlphaFoldDB" id="W9RCI4"/>
<keyword evidence="1" id="KW-0677">Repeat</keyword>
<feature type="domain" description="Disease resistance R13L4/SHOC-2-like LRR" evidence="8">
    <location>
        <begin position="550"/>
        <end position="880"/>
    </location>
</feature>
<reference evidence="10" key="1">
    <citation type="submission" date="2013-01" db="EMBL/GenBank/DDBJ databases">
        <title>Draft Genome Sequence of a Mulberry Tree, Morus notabilis C.K. Schneid.</title>
        <authorList>
            <person name="He N."/>
            <person name="Zhao S."/>
        </authorList>
    </citation>
    <scope>NUCLEOTIDE SEQUENCE</scope>
</reference>
<feature type="coiled-coil region" evidence="4">
    <location>
        <begin position="19"/>
        <end position="53"/>
    </location>
</feature>
<name>W9RCI4_9ROSA</name>
<dbReference type="InterPro" id="IPR058922">
    <property type="entry name" value="WHD_DRP"/>
</dbReference>
<feature type="domain" description="Disease resistance N-terminal" evidence="6">
    <location>
        <begin position="8"/>
        <end position="96"/>
    </location>
</feature>
<protein>
    <submittedName>
        <fullName evidence="9">Disease resistance protein RPM1</fullName>
    </submittedName>
</protein>
<dbReference type="GO" id="GO:0043531">
    <property type="term" value="F:ADP binding"/>
    <property type="evidence" value="ECO:0007669"/>
    <property type="project" value="InterPro"/>
</dbReference>
<dbReference type="InterPro" id="IPR042197">
    <property type="entry name" value="Apaf_helical"/>
</dbReference>
<feature type="domain" description="NB-ARC" evidence="5">
    <location>
        <begin position="178"/>
        <end position="345"/>
    </location>
</feature>
<keyword evidence="3" id="KW-0611">Plant defense</keyword>
<sequence length="922" mass="106176">MAEVIALVTPVMDVLLQLLMKEANSFKRLRKEVKSLKDELECVQCFLKDAEERSEKEDMRDGVKVWLNQVREEAFHIEDVIDLYILHVAQHCHSRGFVGLLRRTARMFKALKPRYNFISEIKEIKASLREIKDRGERYGFNSSAPESSSKVTELEHCGIRLGSLFIEDDEFLDLHSTRDELMTSLVEGAPTRTVISLLGMGGIGKTTLVRKAYDAKVVKAHFDCYAWITVSQSYNLEKLLGTMAKQLCPEFKIDAIEELIGRLRNFLETKRYLIVFDDVWQVDFWGVIKHALPSNGRGSRIIVTTRNDMVIAACQEDSCHLVKKLSPLSHEIAWQLFCKKAFRFKLEGHCSQELEILSLEIVRKCQGLPLVISSVASLLSTKEENVSEWQKLNDTLNSQFQTNPHLSSISKILSLSYENLPSYLKPCFLYFGMFPQGRSISEITLYRYWIAEGFIKEKRDKTLEQVAEEYLNELIQRNMVQIQGLLWGCVPNRLCQVHDLMRDIILSRADELNFYKIVDGKMSIVRGKCRRISIYNCENDCMKVNEISGVRSILLFNIDGQPTDFHLDSWFEKCKLLKVLNLTDIPIEHLPKGLGYLFHLKSLTLRNTKVKRLPKSIGKLQNLQLLDLMNTPVRELPIEINKLQNLRHIYGFSYKRTIRFCFEELQGLRMHEGIGCLGELQTLEFLEVSNDGTGIITELEGLRQLRILSIYKLTAELGATLCASIVKMNHLECLALVSNSEAEILDLQAISSPPLSLRILSFIGRLSKISNWILKLSNLRTLTLLFSRLSDDPLKRLQSLPNLEYLYLYKAYDGEEIHIEEDGFQKLKFLELCDLNEVRVIKIGRGSLPLLEELRIGACPQLKEVPSNIQHLRNLKIVEISEMPMEFVLAMQPDGDQCCWKVKHVPNVWSWNKFERDRFDAL</sequence>
<dbReference type="InterPro" id="IPR038005">
    <property type="entry name" value="RX-like_CC"/>
</dbReference>
<dbReference type="CDD" id="cd14798">
    <property type="entry name" value="RX-CC_like"/>
    <property type="match status" value="1"/>
</dbReference>
<dbReference type="eggNOG" id="KOG4658">
    <property type="taxonomic scope" value="Eukaryota"/>
</dbReference>
<dbReference type="SUPFAM" id="SSF52058">
    <property type="entry name" value="L domain-like"/>
    <property type="match status" value="1"/>
</dbReference>
<dbReference type="InterPro" id="IPR027417">
    <property type="entry name" value="P-loop_NTPase"/>
</dbReference>
<dbReference type="FunFam" id="1.10.10.10:FF:000322">
    <property type="entry name" value="Probable disease resistance protein At1g63360"/>
    <property type="match status" value="1"/>
</dbReference>
<evidence type="ECO:0000259" key="8">
    <source>
        <dbReference type="Pfam" id="PF23598"/>
    </source>
</evidence>
<dbReference type="EMBL" id="KE344017">
    <property type="protein sequence ID" value="EXB50925.1"/>
    <property type="molecule type" value="Genomic_DNA"/>
</dbReference>
<evidence type="ECO:0000256" key="1">
    <source>
        <dbReference type="ARBA" id="ARBA00022737"/>
    </source>
</evidence>
<dbReference type="Pfam" id="PF23559">
    <property type="entry name" value="WHD_DRP"/>
    <property type="match status" value="1"/>
</dbReference>
<evidence type="ECO:0000313" key="9">
    <source>
        <dbReference type="EMBL" id="EXB50925.1"/>
    </source>
</evidence>